<comment type="subcellular location">
    <subcellularLocation>
        <location evidence="1">Membrane</location>
        <topology evidence="1">Multi-pass membrane protein</topology>
    </subcellularLocation>
</comment>
<evidence type="ECO:0000259" key="6">
    <source>
        <dbReference type="Pfam" id="PF01957"/>
    </source>
</evidence>
<keyword evidence="4 5" id="KW-0472">Membrane</keyword>
<dbReference type="Gene3D" id="2.40.50.140">
    <property type="entry name" value="Nucleic acid-binding proteins"/>
    <property type="match status" value="1"/>
</dbReference>
<accession>A0ABR7FXQ8</accession>
<keyword evidence="2 5" id="KW-0812">Transmembrane</keyword>
<reference evidence="8 9" key="1">
    <citation type="submission" date="2020-08" db="EMBL/GenBank/DDBJ databases">
        <title>Genome public.</title>
        <authorList>
            <person name="Liu C."/>
            <person name="Sun Q."/>
        </authorList>
    </citation>
    <scope>NUCLEOTIDE SEQUENCE [LARGE SCALE GENOMIC DNA]</scope>
    <source>
        <strain evidence="8 9">NSJ-43</strain>
    </source>
</reference>
<name>A0ABR7FXQ8_9FIRM</name>
<feature type="transmembrane region" description="Helical" evidence="5">
    <location>
        <begin position="53"/>
        <end position="75"/>
    </location>
</feature>
<dbReference type="RefSeq" id="WP_186836164.1">
    <property type="nucleotide sequence ID" value="NZ_JACOPD010000002.1"/>
</dbReference>
<keyword evidence="8" id="KW-0645">Protease</keyword>
<evidence type="ECO:0000313" key="8">
    <source>
        <dbReference type="EMBL" id="MBC5679972.1"/>
    </source>
</evidence>
<evidence type="ECO:0000256" key="4">
    <source>
        <dbReference type="ARBA" id="ARBA00023136"/>
    </source>
</evidence>
<feature type="transmembrane region" description="Helical" evidence="5">
    <location>
        <begin position="6"/>
        <end position="21"/>
    </location>
</feature>
<dbReference type="InterPro" id="IPR052165">
    <property type="entry name" value="Membrane_assoc_protease"/>
</dbReference>
<dbReference type="EMBL" id="JACOPD010000002">
    <property type="protein sequence ID" value="MBC5679972.1"/>
    <property type="molecule type" value="Genomic_DNA"/>
</dbReference>
<dbReference type="PANTHER" id="PTHR33507:SF3">
    <property type="entry name" value="INNER MEMBRANE PROTEIN YBBJ"/>
    <property type="match status" value="1"/>
</dbReference>
<evidence type="ECO:0000313" key="9">
    <source>
        <dbReference type="Proteomes" id="UP000628463"/>
    </source>
</evidence>
<dbReference type="PANTHER" id="PTHR33507">
    <property type="entry name" value="INNER MEMBRANE PROTEIN YBBJ"/>
    <property type="match status" value="1"/>
</dbReference>
<keyword evidence="8" id="KW-0378">Hydrolase</keyword>
<dbReference type="InterPro" id="IPR056739">
    <property type="entry name" value="NfeD_membrane"/>
</dbReference>
<gene>
    <name evidence="8" type="ORF">H8S01_03215</name>
</gene>
<dbReference type="InterPro" id="IPR002810">
    <property type="entry name" value="NfeD-like_C"/>
</dbReference>
<protein>
    <submittedName>
        <fullName evidence="8">Serine protease</fullName>
    </submittedName>
</protein>
<comment type="caution">
    <text evidence="8">The sequence shown here is derived from an EMBL/GenBank/DDBJ whole genome shotgun (WGS) entry which is preliminary data.</text>
</comment>
<evidence type="ECO:0000256" key="3">
    <source>
        <dbReference type="ARBA" id="ARBA00022989"/>
    </source>
</evidence>
<keyword evidence="3 5" id="KW-1133">Transmembrane helix</keyword>
<dbReference type="Pfam" id="PF24961">
    <property type="entry name" value="NfeD_membrane"/>
    <property type="match status" value="1"/>
</dbReference>
<feature type="transmembrane region" description="Helical" evidence="5">
    <location>
        <begin position="28"/>
        <end position="47"/>
    </location>
</feature>
<dbReference type="GO" id="GO:0006508">
    <property type="term" value="P:proteolysis"/>
    <property type="evidence" value="ECO:0007669"/>
    <property type="project" value="UniProtKB-KW"/>
</dbReference>
<dbReference type="InterPro" id="IPR012340">
    <property type="entry name" value="NA-bd_OB-fold"/>
</dbReference>
<sequence>MNTMEVIGIILIIAGIILASVEMYIPGFGVPGISAAICLVAGVLLTAKNVMQGIIIVIVILCILLVIFVIMYFLIFKAKVKSPIVLDNAIDSNAGYLGEDDLRYLLGKEGVAVTDLRPAGKGNFEGVEFDVNSSGQFIQKGAKIVIFSIKDSRLTVKEV</sequence>
<evidence type="ECO:0000256" key="5">
    <source>
        <dbReference type="SAM" id="Phobius"/>
    </source>
</evidence>
<evidence type="ECO:0000256" key="1">
    <source>
        <dbReference type="ARBA" id="ARBA00004141"/>
    </source>
</evidence>
<evidence type="ECO:0000256" key="2">
    <source>
        <dbReference type="ARBA" id="ARBA00022692"/>
    </source>
</evidence>
<evidence type="ECO:0000259" key="7">
    <source>
        <dbReference type="Pfam" id="PF24961"/>
    </source>
</evidence>
<feature type="domain" description="NfeD integral membrane" evidence="7">
    <location>
        <begin position="4"/>
        <end position="72"/>
    </location>
</feature>
<dbReference type="GO" id="GO:0008233">
    <property type="term" value="F:peptidase activity"/>
    <property type="evidence" value="ECO:0007669"/>
    <property type="project" value="UniProtKB-KW"/>
</dbReference>
<organism evidence="8 9">
    <name type="scientific">Lachnospira hominis</name>
    <name type="common">ex Liu et al. 2021</name>
    <dbReference type="NCBI Taxonomy" id="2763051"/>
    <lineage>
        <taxon>Bacteria</taxon>
        <taxon>Bacillati</taxon>
        <taxon>Bacillota</taxon>
        <taxon>Clostridia</taxon>
        <taxon>Lachnospirales</taxon>
        <taxon>Lachnospiraceae</taxon>
        <taxon>Lachnospira</taxon>
    </lineage>
</organism>
<proteinExistence type="predicted"/>
<keyword evidence="9" id="KW-1185">Reference proteome</keyword>
<dbReference type="Proteomes" id="UP000628463">
    <property type="component" value="Unassembled WGS sequence"/>
</dbReference>
<feature type="domain" description="NfeD-like C-terminal" evidence="6">
    <location>
        <begin position="105"/>
        <end position="157"/>
    </location>
</feature>
<dbReference type="Pfam" id="PF01957">
    <property type="entry name" value="NfeD"/>
    <property type="match status" value="1"/>
</dbReference>